<dbReference type="Proteomes" id="UP000031408">
    <property type="component" value="Unassembled WGS sequence"/>
</dbReference>
<keyword evidence="2" id="KW-1185">Reference proteome</keyword>
<proteinExistence type="predicted"/>
<dbReference type="STRING" id="1349421.OI18_10555"/>
<dbReference type="EMBL" id="JSVC01000011">
    <property type="protein sequence ID" value="KIC94667.1"/>
    <property type="molecule type" value="Genomic_DNA"/>
</dbReference>
<dbReference type="PROSITE" id="PS51257">
    <property type="entry name" value="PROKAR_LIPOPROTEIN"/>
    <property type="match status" value="1"/>
</dbReference>
<gene>
    <name evidence="1" type="ORF">OI18_10555</name>
</gene>
<sequence length="453" mass="47757">MVKQIAVVALSALTITSCIKVNTGDEIVNGGGNGTDSTSKVLNGTIDKSMTLTKGTWTLKGYVYVNNGAVLTIEPGTVIKSDVAEKGALIVERGSKLIADGTASAPIVFTSGKPSGERAPGDWGGIILLGKAPTNRPTSPAPIIEGGVNRPYGGTDVNDNSGILRYVRIEFSGIAAEPGSEINGLTLGGVGAGTVIENVQVSYGGDDAFEFFGGTVNCKNLVAFATMDDDYDFDFGYVGKIQFAVSLRDKPADTDQANGIECDNNGSGDLTEPFTRPVLSNLTLIGPYDTTGSSSNHGYSNRWRRATRFVLNNSLLIGHRKAGFSMESSATAQAYKDGLSEFKNNIVAVYAKPYYTAEDKADPASTVFTAAQLKTKAESEGNRTLASRDDVQLTDPFNLNSPNFLPKAGSPALTGASFTGMDSYFTPTTYVGAFGTTNWATGWTSFNPKTNAY</sequence>
<evidence type="ECO:0000313" key="2">
    <source>
        <dbReference type="Proteomes" id="UP000031408"/>
    </source>
</evidence>
<comment type="caution">
    <text evidence="1">The sequence shown here is derived from an EMBL/GenBank/DDBJ whole genome shotgun (WGS) entry which is preliminary data.</text>
</comment>
<accession>A0A0C1L3Q3</accession>
<name>A0A0C1L3Q3_9BACT</name>
<evidence type="ECO:0008006" key="3">
    <source>
        <dbReference type="Google" id="ProtNLM"/>
    </source>
</evidence>
<organism evidence="1 2">
    <name type="scientific">Flavihumibacter solisilvae</name>
    <dbReference type="NCBI Taxonomy" id="1349421"/>
    <lineage>
        <taxon>Bacteria</taxon>
        <taxon>Pseudomonadati</taxon>
        <taxon>Bacteroidota</taxon>
        <taxon>Chitinophagia</taxon>
        <taxon>Chitinophagales</taxon>
        <taxon>Chitinophagaceae</taxon>
        <taxon>Flavihumibacter</taxon>
    </lineage>
</organism>
<reference evidence="1 2" key="1">
    <citation type="submission" date="2014-11" db="EMBL/GenBank/DDBJ databases">
        <title>Genome sequence of Flavihumibacter solisilvae 3-3.</title>
        <authorList>
            <person name="Zhou G."/>
            <person name="Li M."/>
            <person name="Wang G."/>
        </authorList>
    </citation>
    <scope>NUCLEOTIDE SEQUENCE [LARGE SCALE GENOMIC DNA]</scope>
    <source>
        <strain evidence="1 2">3-3</strain>
    </source>
</reference>
<protein>
    <recommendedName>
        <fullName evidence="3">T9SS C-terminal target domain-containing protein</fullName>
    </recommendedName>
</protein>
<dbReference type="AlphaFoldDB" id="A0A0C1L3Q3"/>
<dbReference type="PANTHER" id="PTHR41339">
    <property type="entry name" value="LIPL48"/>
    <property type="match status" value="1"/>
</dbReference>
<evidence type="ECO:0000313" key="1">
    <source>
        <dbReference type="EMBL" id="KIC94667.1"/>
    </source>
</evidence>
<dbReference type="PANTHER" id="PTHR41339:SF1">
    <property type="entry name" value="SECRETED PROTEIN"/>
    <property type="match status" value="1"/>
</dbReference>